<dbReference type="OrthoDB" id="10067359at2759"/>
<keyword evidence="16" id="KW-1185">Reference proteome</keyword>
<protein>
    <recommendedName>
        <fullName evidence="17">Aminopeptidase</fullName>
    </recommendedName>
</protein>
<keyword evidence="11" id="KW-0812">Transmembrane</keyword>
<dbReference type="InterPro" id="IPR027268">
    <property type="entry name" value="Peptidase_M4/M1_CTD_sf"/>
</dbReference>
<dbReference type="PANTHER" id="PTHR11533">
    <property type="entry name" value="PROTEASE M1 ZINC METALLOPROTEASE"/>
    <property type="match status" value="1"/>
</dbReference>
<dbReference type="GO" id="GO:0070006">
    <property type="term" value="F:metalloaminopeptidase activity"/>
    <property type="evidence" value="ECO:0007669"/>
    <property type="project" value="TreeGrafter"/>
</dbReference>
<dbReference type="InterPro" id="IPR001930">
    <property type="entry name" value="Peptidase_M1"/>
</dbReference>
<dbReference type="InterPro" id="IPR050344">
    <property type="entry name" value="Peptidase_M1_aminopeptidases"/>
</dbReference>
<evidence type="ECO:0000256" key="7">
    <source>
        <dbReference type="ARBA" id="ARBA00023049"/>
    </source>
</evidence>
<keyword evidence="3" id="KW-0645">Protease</keyword>
<keyword evidence="7" id="KW-0482">Metalloprotease</keyword>
<evidence type="ECO:0000256" key="3">
    <source>
        <dbReference type="ARBA" id="ARBA00022670"/>
    </source>
</evidence>
<dbReference type="PRINTS" id="PR00756">
    <property type="entry name" value="ALADIPTASE"/>
</dbReference>
<dbReference type="GO" id="GO:0016020">
    <property type="term" value="C:membrane"/>
    <property type="evidence" value="ECO:0007669"/>
    <property type="project" value="TreeGrafter"/>
</dbReference>
<evidence type="ECO:0000256" key="9">
    <source>
        <dbReference type="PIRSR" id="PIRSR634016-3"/>
    </source>
</evidence>
<dbReference type="GO" id="GO:0005737">
    <property type="term" value="C:cytoplasm"/>
    <property type="evidence" value="ECO:0007669"/>
    <property type="project" value="TreeGrafter"/>
</dbReference>
<organism evidence="15 16">
    <name type="scientific">Ramazzottius varieornatus</name>
    <name type="common">Water bear</name>
    <name type="synonym">Tardigrade</name>
    <dbReference type="NCBI Taxonomy" id="947166"/>
    <lineage>
        <taxon>Eukaryota</taxon>
        <taxon>Metazoa</taxon>
        <taxon>Ecdysozoa</taxon>
        <taxon>Tardigrada</taxon>
        <taxon>Eutardigrada</taxon>
        <taxon>Parachela</taxon>
        <taxon>Hypsibioidea</taxon>
        <taxon>Ramazzottiidae</taxon>
        <taxon>Ramazzottius</taxon>
    </lineage>
</organism>
<feature type="site" description="Transition state stabilizer" evidence="10">
    <location>
        <position position="493"/>
    </location>
</feature>
<dbReference type="SUPFAM" id="SSF55486">
    <property type="entry name" value="Metalloproteases ('zincins'), catalytic domain"/>
    <property type="match status" value="1"/>
</dbReference>
<dbReference type="FunFam" id="1.10.390.10:FF:000013">
    <property type="entry name" value="Aminopeptidase N"/>
    <property type="match status" value="1"/>
</dbReference>
<evidence type="ECO:0000256" key="2">
    <source>
        <dbReference type="ARBA" id="ARBA00022438"/>
    </source>
</evidence>
<dbReference type="GO" id="GO:0042277">
    <property type="term" value="F:peptide binding"/>
    <property type="evidence" value="ECO:0007669"/>
    <property type="project" value="TreeGrafter"/>
</dbReference>
<dbReference type="InterPro" id="IPR024571">
    <property type="entry name" value="ERAP1-like_C_dom"/>
</dbReference>
<keyword evidence="11" id="KW-1133">Transmembrane helix</keyword>
<dbReference type="Gene3D" id="1.25.50.20">
    <property type="match status" value="1"/>
</dbReference>
<keyword evidence="4 9" id="KW-0479">Metal-binding</keyword>
<evidence type="ECO:0000256" key="11">
    <source>
        <dbReference type="SAM" id="Phobius"/>
    </source>
</evidence>
<keyword evidence="2" id="KW-0031">Aminopeptidase</keyword>
<gene>
    <name evidence="15" type="primary">RvY_12046-1</name>
    <name evidence="15" type="synonym">RvY_12046.1</name>
    <name evidence="15" type="ORF">RvY_12046</name>
</gene>
<feature type="binding site" evidence="9">
    <location>
        <position position="408"/>
    </location>
    <ligand>
        <name>Zn(2+)</name>
        <dbReference type="ChEBI" id="CHEBI:29105"/>
        <note>catalytic</note>
    </ligand>
</feature>
<dbReference type="InterPro" id="IPR042097">
    <property type="entry name" value="Aminopeptidase_N-like_N_sf"/>
</dbReference>
<dbReference type="InterPro" id="IPR045357">
    <property type="entry name" value="Aminopeptidase_N-like_N"/>
</dbReference>
<dbReference type="AlphaFoldDB" id="A0A1D1VI70"/>
<dbReference type="GO" id="GO:0005615">
    <property type="term" value="C:extracellular space"/>
    <property type="evidence" value="ECO:0007669"/>
    <property type="project" value="TreeGrafter"/>
</dbReference>
<comment type="similarity">
    <text evidence="1">Belongs to the peptidase M1 family.</text>
</comment>
<dbReference type="SUPFAM" id="SSF63737">
    <property type="entry name" value="Leukotriene A4 hydrolase N-terminal domain"/>
    <property type="match status" value="1"/>
</dbReference>
<evidence type="ECO:0000313" key="15">
    <source>
        <dbReference type="EMBL" id="GAV01312.1"/>
    </source>
</evidence>
<dbReference type="Proteomes" id="UP000186922">
    <property type="component" value="Unassembled WGS sequence"/>
</dbReference>
<sequence>MEPKTGMIVKIVVAVLFVTLLSMVIAFGVLWGQTKSEVAEKEKEIAELWKHTTVPSTGPGGNNVTTKPITPDTPFLRLPTHILPINYGLDLRVYLPFDQTEESMGKAFTTVGTVRIRLVPMTSDARNITLHARTRASASSGKITFTRDNVKLMRGADSVAISNVDFQHWTVDVFVVETQEPLVQGQEYILVVENFEGTIANDNQGLYRSSFERSGVKKYLATTQFQAFKARRVFPCFDEPGFRSTFEVTLRHDARFNNTRSNGERNASSSETFDGKQWTVQPFRTSPNMSAYLVAFLISDFGSRDDEIAAKPNRIFAIEDMLTKHDNARFPLTQSRQSLEYLDASFGQPYYADHTKMDQAGVPDFNAGAMENWGMVLYRETSLLYEPRVSSAEVKRGSAAIIGHELAHMIFGDLVTCKWWDDTWLNEGFARFFQYEIMNGAEGSRVWGLGPLFPYWVVREAMQVDAYSVSHALYDPTVNTLPDIDKMFDTVTYAKGASILHMIKGIMGREAFYSALKKYVAEYRMKNVVHQDLFKHLSAETVPEGGTVPDFTAALNSWVEQSGYPVIKLTRLNATGPNAATNGSQIRFKQERFLMRTGAERDGDLNRLWHIPLTLALGVKDNIGEVNGTGQYTVCWIRAKEGDLSTNNCPPDFMFPPLPPGSSEENTEKNFIVANVQQIGFFRVNYDAVNWKRISSFLSTRLGDRINEVSRGQLIDDAFNLARAGGYDVSYGIVFDLIEYLKEESKYGPFASAMDNLRYLDQMLRGVWAEYQPLVAYMQKLFRGLYPSASNSLWSTQTWAEGRESEYTTLLFDNAVIENACFYEHPQCLTETKERFKAWRTSGTQLSSPYTTANDAAHPVLNFPQTRNMILCYGIREGAESDWNDLNDMHNRETTTGAKSSLLRALACTKNEGLLDRLLEKSVDGTVRDQDKNAIFAYISRWDAGATKAWEFIKKDENWNRLARRSNIIADVTAAFNDPTRLKELEKMNEDRGVGKPEQDAFKKALDRVRANIAWTDASKTEVLAELNKRKSP</sequence>
<dbReference type="GO" id="GO:0008270">
    <property type="term" value="F:zinc ion binding"/>
    <property type="evidence" value="ECO:0007669"/>
    <property type="project" value="InterPro"/>
</dbReference>
<dbReference type="EMBL" id="BDGG01000007">
    <property type="protein sequence ID" value="GAV01312.1"/>
    <property type="molecule type" value="Genomic_DNA"/>
</dbReference>
<keyword evidence="6 9" id="KW-0862">Zinc</keyword>
<feature type="binding site" evidence="9">
    <location>
        <position position="404"/>
    </location>
    <ligand>
        <name>Zn(2+)</name>
        <dbReference type="ChEBI" id="CHEBI:29105"/>
        <note>catalytic</note>
    </ligand>
</feature>
<evidence type="ECO:0000256" key="8">
    <source>
        <dbReference type="PIRSR" id="PIRSR634016-1"/>
    </source>
</evidence>
<reference evidence="15 16" key="1">
    <citation type="journal article" date="2016" name="Nat. Commun.">
        <title>Extremotolerant tardigrade genome and improved radiotolerance of human cultured cells by tardigrade-unique protein.</title>
        <authorList>
            <person name="Hashimoto T."/>
            <person name="Horikawa D.D."/>
            <person name="Saito Y."/>
            <person name="Kuwahara H."/>
            <person name="Kozuka-Hata H."/>
            <person name="Shin-I T."/>
            <person name="Minakuchi Y."/>
            <person name="Ohishi K."/>
            <person name="Motoyama A."/>
            <person name="Aizu T."/>
            <person name="Enomoto A."/>
            <person name="Kondo K."/>
            <person name="Tanaka S."/>
            <person name="Hara Y."/>
            <person name="Koshikawa S."/>
            <person name="Sagara H."/>
            <person name="Miura T."/>
            <person name="Yokobori S."/>
            <person name="Miyagawa K."/>
            <person name="Suzuki Y."/>
            <person name="Kubo T."/>
            <person name="Oyama M."/>
            <person name="Kohara Y."/>
            <person name="Fujiyama A."/>
            <person name="Arakawa K."/>
            <person name="Katayama T."/>
            <person name="Toyoda A."/>
            <person name="Kunieda T."/>
        </authorList>
    </citation>
    <scope>NUCLEOTIDE SEQUENCE [LARGE SCALE GENOMIC DNA]</scope>
    <source>
        <strain evidence="15 16">YOKOZUNA-1</strain>
    </source>
</reference>
<keyword evidence="5" id="KW-0378">Hydrolase</keyword>
<dbReference type="GO" id="GO:0006508">
    <property type="term" value="P:proteolysis"/>
    <property type="evidence" value="ECO:0007669"/>
    <property type="project" value="UniProtKB-KW"/>
</dbReference>
<dbReference type="GO" id="GO:0043171">
    <property type="term" value="P:peptide catabolic process"/>
    <property type="evidence" value="ECO:0007669"/>
    <property type="project" value="TreeGrafter"/>
</dbReference>
<evidence type="ECO:0000256" key="10">
    <source>
        <dbReference type="PIRSR" id="PIRSR634016-4"/>
    </source>
</evidence>
<evidence type="ECO:0000259" key="13">
    <source>
        <dbReference type="Pfam" id="PF11838"/>
    </source>
</evidence>
<evidence type="ECO:0000256" key="6">
    <source>
        <dbReference type="ARBA" id="ARBA00022833"/>
    </source>
</evidence>
<comment type="cofactor">
    <cofactor evidence="9">
        <name>Zn(2+)</name>
        <dbReference type="ChEBI" id="CHEBI:29105"/>
    </cofactor>
    <text evidence="9">Binds 1 zinc ion per subunit.</text>
</comment>
<dbReference type="Gene3D" id="2.60.40.1730">
    <property type="entry name" value="tricorn interacting facor f3 domain"/>
    <property type="match status" value="1"/>
</dbReference>
<evidence type="ECO:0008006" key="17">
    <source>
        <dbReference type="Google" id="ProtNLM"/>
    </source>
</evidence>
<feature type="binding site" evidence="9">
    <location>
        <position position="427"/>
    </location>
    <ligand>
        <name>Zn(2+)</name>
        <dbReference type="ChEBI" id="CHEBI:29105"/>
        <note>catalytic</note>
    </ligand>
</feature>
<comment type="caution">
    <text evidence="15">The sequence shown here is derived from an EMBL/GenBank/DDBJ whole genome shotgun (WGS) entry which is preliminary data.</text>
</comment>
<evidence type="ECO:0000313" key="16">
    <source>
        <dbReference type="Proteomes" id="UP000186922"/>
    </source>
</evidence>
<feature type="domain" description="Aminopeptidase N-like N-terminal" evidence="14">
    <location>
        <begin position="84"/>
        <end position="293"/>
    </location>
</feature>
<dbReference type="Gene3D" id="1.10.390.10">
    <property type="entry name" value="Neutral Protease Domain 2"/>
    <property type="match status" value="1"/>
</dbReference>
<feature type="transmembrane region" description="Helical" evidence="11">
    <location>
        <begin position="7"/>
        <end position="31"/>
    </location>
</feature>
<dbReference type="Gene3D" id="2.60.40.1910">
    <property type="match status" value="1"/>
</dbReference>
<feature type="domain" description="Peptidase M1 membrane alanine aminopeptidase" evidence="12">
    <location>
        <begin position="332"/>
        <end position="540"/>
    </location>
</feature>
<evidence type="ECO:0000256" key="4">
    <source>
        <dbReference type="ARBA" id="ARBA00022723"/>
    </source>
</evidence>
<dbReference type="CDD" id="cd09601">
    <property type="entry name" value="M1_APN-Q_like"/>
    <property type="match status" value="1"/>
</dbReference>
<evidence type="ECO:0000259" key="14">
    <source>
        <dbReference type="Pfam" id="PF17900"/>
    </source>
</evidence>
<dbReference type="Pfam" id="PF11838">
    <property type="entry name" value="ERAP1_C"/>
    <property type="match status" value="1"/>
</dbReference>
<dbReference type="Pfam" id="PF01433">
    <property type="entry name" value="Peptidase_M1"/>
    <property type="match status" value="1"/>
</dbReference>
<evidence type="ECO:0000256" key="1">
    <source>
        <dbReference type="ARBA" id="ARBA00010136"/>
    </source>
</evidence>
<keyword evidence="11" id="KW-0472">Membrane</keyword>
<name>A0A1D1VI70_RAMVA</name>
<dbReference type="STRING" id="947166.A0A1D1VI70"/>
<evidence type="ECO:0000256" key="5">
    <source>
        <dbReference type="ARBA" id="ARBA00022801"/>
    </source>
</evidence>
<dbReference type="Pfam" id="PF17900">
    <property type="entry name" value="Peptidase_M1_N"/>
    <property type="match status" value="1"/>
</dbReference>
<dbReference type="InterPro" id="IPR014782">
    <property type="entry name" value="Peptidase_M1_dom"/>
</dbReference>
<accession>A0A1D1VI70</accession>
<feature type="active site" description="Proton acceptor" evidence="8">
    <location>
        <position position="405"/>
    </location>
</feature>
<proteinExistence type="inferred from homology"/>
<dbReference type="InterPro" id="IPR034016">
    <property type="entry name" value="M1_APN-typ"/>
</dbReference>
<feature type="domain" description="ERAP1-like C-terminal" evidence="13">
    <location>
        <begin position="671"/>
        <end position="1010"/>
    </location>
</feature>
<evidence type="ECO:0000259" key="12">
    <source>
        <dbReference type="Pfam" id="PF01433"/>
    </source>
</evidence>
<dbReference type="PANTHER" id="PTHR11533:SF301">
    <property type="entry name" value="AMINOPEPTIDASE"/>
    <property type="match status" value="1"/>
</dbReference>